<name>A0A239LQY5_9SPHN</name>
<dbReference type="Proteomes" id="UP000198339">
    <property type="component" value="Unassembled WGS sequence"/>
</dbReference>
<evidence type="ECO:0000313" key="2">
    <source>
        <dbReference type="Proteomes" id="UP000198339"/>
    </source>
</evidence>
<reference evidence="1 2" key="1">
    <citation type="submission" date="2017-06" db="EMBL/GenBank/DDBJ databases">
        <authorList>
            <person name="Kim H.J."/>
            <person name="Triplett B.A."/>
        </authorList>
    </citation>
    <scope>NUCLEOTIDE SEQUENCE [LARGE SCALE GENOMIC DNA]</scope>
    <source>
        <strain evidence="1 2">DS15</strain>
    </source>
</reference>
<accession>A0A239LQY5</accession>
<protein>
    <submittedName>
        <fullName evidence="1">Uncharacterized protein</fullName>
    </submittedName>
</protein>
<organism evidence="1 2">
    <name type="scientific">Sphingopyxis indica</name>
    <dbReference type="NCBI Taxonomy" id="436663"/>
    <lineage>
        <taxon>Bacteria</taxon>
        <taxon>Pseudomonadati</taxon>
        <taxon>Pseudomonadota</taxon>
        <taxon>Alphaproteobacteria</taxon>
        <taxon>Sphingomonadales</taxon>
        <taxon>Sphingomonadaceae</taxon>
        <taxon>Sphingopyxis</taxon>
    </lineage>
</organism>
<sequence>MTFLRALFQALFCHHAAAGAVRGGSGHFNEQCHPGTYN</sequence>
<dbReference type="EMBL" id="FZPA01000030">
    <property type="protein sequence ID" value="SNT32089.1"/>
    <property type="molecule type" value="Genomic_DNA"/>
</dbReference>
<keyword evidence="2" id="KW-1185">Reference proteome</keyword>
<dbReference type="AlphaFoldDB" id="A0A239LQY5"/>
<proteinExistence type="predicted"/>
<gene>
    <name evidence="1" type="ORF">SAMN06295955_1301</name>
</gene>
<evidence type="ECO:0000313" key="1">
    <source>
        <dbReference type="EMBL" id="SNT32089.1"/>
    </source>
</evidence>